<dbReference type="Proteomes" id="UP001295444">
    <property type="component" value="Chromosome 06"/>
</dbReference>
<dbReference type="SMART" id="SM00060">
    <property type="entry name" value="FN3"/>
    <property type="match status" value="1"/>
</dbReference>
<sequence>MKPNNGGRIWPVSKERRVELPRAGKGLPGMMVEKPETHAMSFTSTLKVHVGKPLQRDPGGEQSWGIIENGCEKTHHSVKTSNKVEENLTVNNESSKVEGIYGCPMKNGGGCIIDGEEEESDLGEISRSLRKAVKTSDRVMTVILELCQHSGGEICVRKVKSPVHRLNTVQAASKHQPRDGPLLALLESHLESTISQVDVDLTRHVPTSPERVCETKPPYREERGQEGEYSDIPAPLGTLQEGSPTVQHRSPSSSTRPGTAYLKPESVSPKRKPHRSGDTLKLFDCVSNVEAKKGEKVELRCGIRGTPPLAASWVKSKKPVVNGPRISVHTSDTESRLVIQQVCEEDAGCYTLCVQDQAGSIQHQTSLAVVEPPSPPLGKPIISALNSTSLTLSWSGPCYDGGSAVLNYWVEVKAIGLKAEDWQVLADHCVDTTYQVTKGLESGIQYKFRVRAANIYGVSKEGEESDVVTMACNGDVESDYEEPIKYTKVSINSTGRVSDFYSQLEKLGVGKFGQVYKLQEKATGKILAGKFYKTRSKKDLENAKAEVELMNKLHHPRLVHCVDAFLEPGRVVMVMEFIAGGELFERIVADDFEHTEVMCVQYMSQILSGVGYMHKQRIVHLDLKPENIVCVNKSTTRVKIIDFGLAKELASGIPLTVLYGTPEFVAPEVIAFEPVGFTTDMWSLGVICYILVSGDSPFQGSNDTETLQNVTSACWDFDDETDAILSESAKDFIRRLLKKNMRSRLTVDQALDHPWLKDQDVSNTTKLSKERMKKFLARQKWQKTGKAVLALKRMAHLRSKSDTSASPSRTEGVSDSQDVFNLLQEQLQRPPIFSLPLKDQAEVVGSSAFLQCNIEGFPDPEVLWFHDDSPVQESSRFQIDYEDTGSCSLVISNVSPSDSGIYTCRALNSHGEAECSAKLTVHTLLAERQRRTSTDQAFTTG</sequence>
<gene>
    <name evidence="11" type="ORF">PECUL_23A004545</name>
</gene>
<evidence type="ECO:0000256" key="1">
    <source>
        <dbReference type="ARBA" id="ARBA00006692"/>
    </source>
</evidence>
<dbReference type="GO" id="GO:0005524">
    <property type="term" value="F:ATP binding"/>
    <property type="evidence" value="ECO:0007669"/>
    <property type="project" value="UniProtKB-UniRule"/>
</dbReference>
<evidence type="ECO:0000313" key="11">
    <source>
        <dbReference type="EMBL" id="CAH2302737.1"/>
    </source>
</evidence>
<dbReference type="PROSITE" id="PS50011">
    <property type="entry name" value="PROTEIN_KINASE_DOM"/>
    <property type="match status" value="1"/>
</dbReference>
<dbReference type="AlphaFoldDB" id="A0AAD1WG07"/>
<dbReference type="PROSITE" id="PS50853">
    <property type="entry name" value="FN3"/>
    <property type="match status" value="1"/>
</dbReference>
<dbReference type="InterPro" id="IPR011009">
    <property type="entry name" value="Kinase-like_dom_sf"/>
</dbReference>
<protein>
    <submittedName>
        <fullName evidence="11">Myosin light chain kinase, smooth muscle-like isoform X1</fullName>
    </submittedName>
</protein>
<evidence type="ECO:0000256" key="6">
    <source>
        <dbReference type="PROSITE-ProRule" id="PRU10141"/>
    </source>
</evidence>
<accession>A0AAD1WG07</accession>
<keyword evidence="2" id="KW-0677">Repeat</keyword>
<evidence type="ECO:0000256" key="3">
    <source>
        <dbReference type="ARBA" id="ARBA00022741"/>
    </source>
</evidence>
<dbReference type="PROSITE" id="PS00107">
    <property type="entry name" value="PROTEIN_KINASE_ATP"/>
    <property type="match status" value="1"/>
</dbReference>
<dbReference type="InterPro" id="IPR036116">
    <property type="entry name" value="FN3_sf"/>
</dbReference>
<feature type="domain" description="Fibronectin type-III" evidence="10">
    <location>
        <begin position="372"/>
        <end position="475"/>
    </location>
</feature>
<dbReference type="SUPFAM" id="SSF56112">
    <property type="entry name" value="Protein kinase-like (PK-like)"/>
    <property type="match status" value="1"/>
</dbReference>
<feature type="compositionally biased region" description="Polar residues" evidence="7">
    <location>
        <begin position="240"/>
        <end position="257"/>
    </location>
</feature>
<dbReference type="InterPro" id="IPR003598">
    <property type="entry name" value="Ig_sub2"/>
</dbReference>
<keyword evidence="11" id="KW-0418">Kinase</keyword>
<dbReference type="Pfam" id="PF00041">
    <property type="entry name" value="fn3"/>
    <property type="match status" value="1"/>
</dbReference>
<evidence type="ECO:0000256" key="4">
    <source>
        <dbReference type="ARBA" id="ARBA00022840"/>
    </source>
</evidence>
<keyword evidence="11" id="KW-0808">Transferase</keyword>
<feature type="domain" description="Ig-like" evidence="9">
    <location>
        <begin position="269"/>
        <end position="368"/>
    </location>
</feature>
<dbReference type="Gene3D" id="3.30.200.20">
    <property type="entry name" value="Phosphorylase Kinase, domain 1"/>
    <property type="match status" value="1"/>
</dbReference>
<keyword evidence="12" id="KW-1185">Reference proteome</keyword>
<evidence type="ECO:0000256" key="7">
    <source>
        <dbReference type="SAM" id="MobiDB-lite"/>
    </source>
</evidence>
<dbReference type="InterPro" id="IPR013098">
    <property type="entry name" value="Ig_I-set"/>
</dbReference>
<dbReference type="EMBL" id="OW240917">
    <property type="protein sequence ID" value="CAH2302737.1"/>
    <property type="molecule type" value="Genomic_DNA"/>
</dbReference>
<dbReference type="InterPro" id="IPR036179">
    <property type="entry name" value="Ig-like_dom_sf"/>
</dbReference>
<organism evidence="11 12">
    <name type="scientific">Pelobates cultripes</name>
    <name type="common">Western spadefoot toad</name>
    <dbReference type="NCBI Taxonomy" id="61616"/>
    <lineage>
        <taxon>Eukaryota</taxon>
        <taxon>Metazoa</taxon>
        <taxon>Chordata</taxon>
        <taxon>Craniata</taxon>
        <taxon>Vertebrata</taxon>
        <taxon>Euteleostomi</taxon>
        <taxon>Amphibia</taxon>
        <taxon>Batrachia</taxon>
        <taxon>Anura</taxon>
        <taxon>Pelobatoidea</taxon>
        <taxon>Pelobatidae</taxon>
        <taxon>Pelobates</taxon>
    </lineage>
</organism>
<dbReference type="Pfam" id="PF00069">
    <property type="entry name" value="Pkinase"/>
    <property type="match status" value="1"/>
</dbReference>
<evidence type="ECO:0000313" key="12">
    <source>
        <dbReference type="Proteomes" id="UP001295444"/>
    </source>
</evidence>
<evidence type="ECO:0000259" key="9">
    <source>
        <dbReference type="PROSITE" id="PS50835"/>
    </source>
</evidence>
<evidence type="ECO:0000259" key="10">
    <source>
        <dbReference type="PROSITE" id="PS50853"/>
    </source>
</evidence>
<dbReference type="InterPro" id="IPR003961">
    <property type="entry name" value="FN3_dom"/>
</dbReference>
<proteinExistence type="inferred from homology"/>
<feature type="region of interest" description="Disordered" evidence="7">
    <location>
        <begin position="202"/>
        <end position="277"/>
    </location>
</feature>
<dbReference type="SMART" id="SM00220">
    <property type="entry name" value="S_TKc"/>
    <property type="match status" value="1"/>
</dbReference>
<dbReference type="InterPro" id="IPR003599">
    <property type="entry name" value="Ig_sub"/>
</dbReference>
<dbReference type="SMART" id="SM00408">
    <property type="entry name" value="IGc2"/>
    <property type="match status" value="2"/>
</dbReference>
<dbReference type="GO" id="GO:0004672">
    <property type="term" value="F:protein kinase activity"/>
    <property type="evidence" value="ECO:0007669"/>
    <property type="project" value="InterPro"/>
</dbReference>
<dbReference type="Gene3D" id="1.10.510.10">
    <property type="entry name" value="Transferase(Phosphotransferase) domain 1"/>
    <property type="match status" value="1"/>
</dbReference>
<dbReference type="CDD" id="cd00063">
    <property type="entry name" value="FN3"/>
    <property type="match status" value="1"/>
</dbReference>
<dbReference type="SUPFAM" id="SSF49265">
    <property type="entry name" value="Fibronectin type III"/>
    <property type="match status" value="1"/>
</dbReference>
<dbReference type="PANTHER" id="PTHR47633:SF9">
    <property type="entry name" value="NON-SPECIFIC SERINE_THREONINE PROTEIN KINASE"/>
    <property type="match status" value="1"/>
</dbReference>
<dbReference type="FunFam" id="2.60.40.10:FF:000080">
    <property type="entry name" value="Myosin light chain kinase, smooth muscle"/>
    <property type="match status" value="1"/>
</dbReference>
<dbReference type="PROSITE" id="PS50835">
    <property type="entry name" value="IG_LIKE"/>
    <property type="match status" value="2"/>
</dbReference>
<dbReference type="InterPro" id="IPR017441">
    <property type="entry name" value="Protein_kinase_ATP_BS"/>
</dbReference>
<keyword evidence="5" id="KW-0393">Immunoglobulin domain</keyword>
<reference evidence="11" key="1">
    <citation type="submission" date="2022-03" db="EMBL/GenBank/DDBJ databases">
        <authorList>
            <person name="Alioto T."/>
            <person name="Alioto T."/>
            <person name="Gomez Garrido J."/>
        </authorList>
    </citation>
    <scope>NUCLEOTIDE SEQUENCE</scope>
</reference>
<keyword evidence="4 6" id="KW-0067">ATP-binding</keyword>
<dbReference type="FunFam" id="2.60.40.10:FF:000107">
    <property type="entry name" value="Myosin, light chain kinase a"/>
    <property type="match status" value="1"/>
</dbReference>
<dbReference type="PANTHER" id="PTHR47633">
    <property type="entry name" value="IMMUNOGLOBULIN"/>
    <property type="match status" value="1"/>
</dbReference>
<evidence type="ECO:0000256" key="2">
    <source>
        <dbReference type="ARBA" id="ARBA00022737"/>
    </source>
</evidence>
<name>A0AAD1WG07_PELCU</name>
<dbReference type="SUPFAM" id="SSF48726">
    <property type="entry name" value="Immunoglobulin"/>
    <property type="match status" value="2"/>
</dbReference>
<dbReference type="Gene3D" id="2.60.40.10">
    <property type="entry name" value="Immunoglobulins"/>
    <property type="match status" value="3"/>
</dbReference>
<dbReference type="InterPro" id="IPR008271">
    <property type="entry name" value="Ser/Thr_kinase_AS"/>
</dbReference>
<dbReference type="InterPro" id="IPR000719">
    <property type="entry name" value="Prot_kinase_dom"/>
</dbReference>
<feature type="domain" description="Ig-like" evidence="9">
    <location>
        <begin position="830"/>
        <end position="920"/>
    </location>
</feature>
<dbReference type="Pfam" id="PF07679">
    <property type="entry name" value="I-set"/>
    <property type="match status" value="2"/>
</dbReference>
<evidence type="ECO:0000256" key="5">
    <source>
        <dbReference type="ARBA" id="ARBA00023319"/>
    </source>
</evidence>
<dbReference type="FunFam" id="1.10.510.10:FF:000321">
    <property type="entry name" value="Bent, isoform C"/>
    <property type="match status" value="1"/>
</dbReference>
<keyword evidence="3 6" id="KW-0547">Nucleotide-binding</keyword>
<feature type="domain" description="Protein kinase" evidence="8">
    <location>
        <begin position="501"/>
        <end position="756"/>
    </location>
</feature>
<comment type="similarity">
    <text evidence="1">Belongs to the protein kinase superfamily. CAMK Ser/Thr protein kinase family.</text>
</comment>
<dbReference type="GO" id="GO:0055013">
    <property type="term" value="P:cardiac muscle cell development"/>
    <property type="evidence" value="ECO:0007669"/>
    <property type="project" value="UniProtKB-ARBA"/>
</dbReference>
<dbReference type="PROSITE" id="PS00108">
    <property type="entry name" value="PROTEIN_KINASE_ST"/>
    <property type="match status" value="1"/>
</dbReference>
<feature type="compositionally biased region" description="Basic and acidic residues" evidence="7">
    <location>
        <begin position="211"/>
        <end position="226"/>
    </location>
</feature>
<evidence type="ECO:0000259" key="8">
    <source>
        <dbReference type="PROSITE" id="PS50011"/>
    </source>
</evidence>
<feature type="binding site" evidence="6">
    <location>
        <position position="530"/>
    </location>
    <ligand>
        <name>ATP</name>
        <dbReference type="ChEBI" id="CHEBI:30616"/>
    </ligand>
</feature>
<dbReference type="InterPro" id="IPR013783">
    <property type="entry name" value="Ig-like_fold"/>
</dbReference>
<dbReference type="InterPro" id="IPR007110">
    <property type="entry name" value="Ig-like_dom"/>
</dbReference>
<dbReference type="GO" id="GO:0003007">
    <property type="term" value="P:heart morphogenesis"/>
    <property type="evidence" value="ECO:0007669"/>
    <property type="project" value="UniProtKB-ARBA"/>
</dbReference>
<dbReference type="SMART" id="SM00409">
    <property type="entry name" value="IG"/>
    <property type="match status" value="2"/>
</dbReference>